<dbReference type="InterPro" id="IPR000299">
    <property type="entry name" value="FERM_domain"/>
</dbReference>
<name>A0A9D4QJT6_DREPO</name>
<keyword evidence="4" id="KW-1185">Reference proteome</keyword>
<gene>
    <name evidence="3" type="ORF">DPMN_107437</name>
</gene>
<reference evidence="3" key="1">
    <citation type="journal article" date="2019" name="bioRxiv">
        <title>The Genome of the Zebra Mussel, Dreissena polymorpha: A Resource for Invasive Species Research.</title>
        <authorList>
            <person name="McCartney M.A."/>
            <person name="Auch B."/>
            <person name="Kono T."/>
            <person name="Mallez S."/>
            <person name="Zhang Y."/>
            <person name="Obille A."/>
            <person name="Becker A."/>
            <person name="Abrahante J.E."/>
            <person name="Garbe J."/>
            <person name="Badalamenti J.P."/>
            <person name="Herman A."/>
            <person name="Mangelson H."/>
            <person name="Liachko I."/>
            <person name="Sullivan S."/>
            <person name="Sone E.D."/>
            <person name="Koren S."/>
            <person name="Silverstein K.A.T."/>
            <person name="Beckman K.B."/>
            <person name="Gohl D.M."/>
        </authorList>
    </citation>
    <scope>NUCLEOTIDE SEQUENCE</scope>
    <source>
        <strain evidence="3">Duluth1</strain>
        <tissue evidence="3">Whole animal</tissue>
    </source>
</reference>
<dbReference type="AlphaFoldDB" id="A0A9D4QJT6"/>
<evidence type="ECO:0000313" key="4">
    <source>
        <dbReference type="Proteomes" id="UP000828390"/>
    </source>
</evidence>
<reference evidence="3" key="2">
    <citation type="submission" date="2020-11" db="EMBL/GenBank/DDBJ databases">
        <authorList>
            <person name="McCartney M.A."/>
            <person name="Auch B."/>
            <person name="Kono T."/>
            <person name="Mallez S."/>
            <person name="Becker A."/>
            <person name="Gohl D.M."/>
            <person name="Silverstein K.A.T."/>
            <person name="Koren S."/>
            <person name="Bechman K.B."/>
            <person name="Herman A."/>
            <person name="Abrahante J.E."/>
            <person name="Garbe J."/>
        </authorList>
    </citation>
    <scope>NUCLEOTIDE SEQUENCE</scope>
    <source>
        <strain evidence="3">Duluth1</strain>
        <tissue evidence="3">Whole animal</tissue>
    </source>
</reference>
<accession>A0A9D4QJT6</accession>
<dbReference type="PROSITE" id="PS50057">
    <property type="entry name" value="FERM_3"/>
    <property type="match status" value="1"/>
</dbReference>
<dbReference type="EMBL" id="JAIWYP010000004">
    <property type="protein sequence ID" value="KAH3834118.1"/>
    <property type="molecule type" value="Genomic_DNA"/>
</dbReference>
<organism evidence="3 4">
    <name type="scientific">Dreissena polymorpha</name>
    <name type="common">Zebra mussel</name>
    <name type="synonym">Mytilus polymorpha</name>
    <dbReference type="NCBI Taxonomy" id="45954"/>
    <lineage>
        <taxon>Eukaryota</taxon>
        <taxon>Metazoa</taxon>
        <taxon>Spiralia</taxon>
        <taxon>Lophotrochozoa</taxon>
        <taxon>Mollusca</taxon>
        <taxon>Bivalvia</taxon>
        <taxon>Autobranchia</taxon>
        <taxon>Heteroconchia</taxon>
        <taxon>Euheterodonta</taxon>
        <taxon>Imparidentia</taxon>
        <taxon>Neoheterodontei</taxon>
        <taxon>Myida</taxon>
        <taxon>Dreissenoidea</taxon>
        <taxon>Dreissenidae</taxon>
        <taxon>Dreissena</taxon>
    </lineage>
</organism>
<feature type="compositionally biased region" description="Basic and acidic residues" evidence="1">
    <location>
        <begin position="1"/>
        <end position="12"/>
    </location>
</feature>
<comment type="caution">
    <text evidence="3">The sequence shown here is derived from an EMBL/GenBank/DDBJ whole genome shotgun (WGS) entry which is preliminary data.</text>
</comment>
<sequence>MLRRRTDNKTYDPMDSGSQSGSSFTSMSIQVSVYGPDRECKKFDVNPSYTYEEVCEAVAEMLEIPPVMFLCCGLCVMDVVHKRFLWLPATQNDIHSRKEVYFRIRFLPHEDYIDVLERKYSPCFQYLFYQLKWDFLHECLSYYTDPDKASEARGAGTFLLTNSLRIWAKENNQDENFKEFYKKYDLNMFLPKCLLKNVFDRFLVKSPIKDKAHHLLKDKQLQPEETFKKYFVKILYQKVTSTTA</sequence>
<dbReference type="Proteomes" id="UP000828390">
    <property type="component" value="Unassembled WGS sequence"/>
</dbReference>
<evidence type="ECO:0000259" key="2">
    <source>
        <dbReference type="PROSITE" id="PS50057"/>
    </source>
</evidence>
<evidence type="ECO:0000256" key="1">
    <source>
        <dbReference type="SAM" id="MobiDB-lite"/>
    </source>
</evidence>
<feature type="domain" description="FERM" evidence="2">
    <location>
        <begin position="29"/>
        <end position="244"/>
    </location>
</feature>
<evidence type="ECO:0000313" key="3">
    <source>
        <dbReference type="EMBL" id="KAH3834118.1"/>
    </source>
</evidence>
<feature type="region of interest" description="Disordered" evidence="1">
    <location>
        <begin position="1"/>
        <end position="24"/>
    </location>
</feature>
<proteinExistence type="predicted"/>
<protein>
    <recommendedName>
        <fullName evidence="2">FERM domain-containing protein</fullName>
    </recommendedName>
</protein>